<dbReference type="OrthoDB" id="5983862at2759"/>
<dbReference type="STRING" id="7574.A0A1S3IEY5"/>
<sequence>MTQVIAPMTVLSDSTFRTRPHFNTYLYSDANAGPNSVRQIEERRKIRQTKFPSVVGRNDVDSFKELPHMGASGFKKWNDEGDHRPEAPFRLFDNIVDPVSGFVSVGGDVDRTTGRHKIPQLGGLELTPQTMVPQFVNSVRANCPTAPLETRRLTQSDPGPPSAWNSRKLIDDSIKSHLGGWTSNRDTRENADGKVEGTISQWMNYSCFRPEKNLRDKLALKYMFTSSTERGYGDVPWDTILPPKQNAATKTHEERPDMISQKWTIKRYDPAAEEWQAVGRSWDWFQTRKSQWYHGPNGVVFCSPCPRQQQIPLYGGCIGGENLDEIDNRQVPFQPMTVKRNPQPWVSETAHRPNIPKYDGCTLYERIREPAHSGQLPPEQQTTRRVHRYIPIPQNFSEFKRDSQLSKMVTTVPPHNPFNLVNKEQIKLNSSNGRDKGQQSPEKQNA</sequence>
<dbReference type="KEGG" id="lak:106163395"/>
<dbReference type="Pfam" id="PF15073">
    <property type="entry name" value="SPATA48"/>
    <property type="match status" value="1"/>
</dbReference>
<dbReference type="AlphaFoldDB" id="A0A1S3IEY5"/>
<feature type="region of interest" description="Disordered" evidence="1">
    <location>
        <begin position="411"/>
        <end position="446"/>
    </location>
</feature>
<dbReference type="PANTHER" id="PTHR34759:SF1">
    <property type="entry name" value="SPERMATOGENESIS-ASSOCIATED PROTEIN 48"/>
    <property type="match status" value="1"/>
</dbReference>
<dbReference type="Proteomes" id="UP000085678">
    <property type="component" value="Unplaced"/>
</dbReference>
<name>A0A1S3IEY5_LINAN</name>
<evidence type="ECO:0000313" key="3">
    <source>
        <dbReference type="RefSeq" id="XP_013396416.1"/>
    </source>
</evidence>
<organism evidence="2 3">
    <name type="scientific">Lingula anatina</name>
    <name type="common">Brachiopod</name>
    <name type="synonym">Lingula unguis</name>
    <dbReference type="NCBI Taxonomy" id="7574"/>
    <lineage>
        <taxon>Eukaryota</taxon>
        <taxon>Metazoa</taxon>
        <taxon>Spiralia</taxon>
        <taxon>Lophotrochozoa</taxon>
        <taxon>Brachiopoda</taxon>
        <taxon>Linguliformea</taxon>
        <taxon>Lingulata</taxon>
        <taxon>Lingulida</taxon>
        <taxon>Linguloidea</taxon>
        <taxon>Lingulidae</taxon>
        <taxon>Lingula</taxon>
    </lineage>
</organism>
<dbReference type="OMA" id="RDGHHIR"/>
<protein>
    <submittedName>
        <fullName evidence="3">Spermatogenesis-associated protein 48</fullName>
    </submittedName>
</protein>
<dbReference type="GeneID" id="106163395"/>
<evidence type="ECO:0000256" key="1">
    <source>
        <dbReference type="SAM" id="MobiDB-lite"/>
    </source>
</evidence>
<dbReference type="InterPro" id="IPR027867">
    <property type="entry name" value="SPATA48"/>
</dbReference>
<dbReference type="PANTHER" id="PTHR34759">
    <property type="entry name" value="SPERMATOGENESIS-ASSOCIATED PROTEIN 48"/>
    <property type="match status" value="1"/>
</dbReference>
<dbReference type="RefSeq" id="XP_013396416.1">
    <property type="nucleotide sequence ID" value="XM_013540962.1"/>
</dbReference>
<gene>
    <name evidence="3" type="primary">LOC106163395</name>
</gene>
<dbReference type="InParanoid" id="A0A1S3IEY5"/>
<proteinExistence type="predicted"/>
<accession>A0A1S3IEY5</accession>
<feature type="compositionally biased region" description="Polar residues" evidence="1">
    <location>
        <begin position="427"/>
        <end position="446"/>
    </location>
</feature>
<keyword evidence="2" id="KW-1185">Reference proteome</keyword>
<reference evidence="3" key="1">
    <citation type="submission" date="2025-08" db="UniProtKB">
        <authorList>
            <consortium name="RefSeq"/>
        </authorList>
    </citation>
    <scope>IDENTIFICATION</scope>
    <source>
        <tissue evidence="3">Gonads</tissue>
    </source>
</reference>
<evidence type="ECO:0000313" key="2">
    <source>
        <dbReference type="Proteomes" id="UP000085678"/>
    </source>
</evidence>